<feature type="domain" description="UvrD-like helicase ATP-binding" evidence="10">
    <location>
        <begin position="9"/>
        <end position="430"/>
    </location>
</feature>
<keyword evidence="4 9" id="KW-0067">ATP-binding</keyword>
<feature type="domain" description="UvrD-like helicase C-terminal" evidence="11">
    <location>
        <begin position="431"/>
        <end position="726"/>
    </location>
</feature>
<evidence type="ECO:0000256" key="6">
    <source>
        <dbReference type="ARBA" id="ARBA00034617"/>
    </source>
</evidence>
<dbReference type="InterPro" id="IPR000212">
    <property type="entry name" value="DNA_helicase_UvrD/REP"/>
</dbReference>
<dbReference type="Pfam" id="PF00580">
    <property type="entry name" value="UvrD-helicase"/>
    <property type="match status" value="1"/>
</dbReference>
<keyword evidence="2 9" id="KW-0378">Hydrolase</keyword>
<dbReference type="SUPFAM" id="SSF52540">
    <property type="entry name" value="P-loop containing nucleoside triphosphate hydrolases"/>
    <property type="match status" value="1"/>
</dbReference>
<dbReference type="Pfam" id="PF13361">
    <property type="entry name" value="UvrD_C"/>
    <property type="match status" value="1"/>
</dbReference>
<protein>
    <recommendedName>
        <fullName evidence="7">DNA 3'-5' helicase</fullName>
        <ecNumber evidence="7">5.6.2.4</ecNumber>
    </recommendedName>
</protein>
<evidence type="ECO:0000256" key="2">
    <source>
        <dbReference type="ARBA" id="ARBA00022801"/>
    </source>
</evidence>
<evidence type="ECO:0000313" key="12">
    <source>
        <dbReference type="EMBL" id="AUW92844.1"/>
    </source>
</evidence>
<keyword evidence="3 9" id="KW-0347">Helicase</keyword>
<evidence type="ECO:0000313" key="13">
    <source>
        <dbReference type="Proteomes" id="UP000325292"/>
    </source>
</evidence>
<keyword evidence="13" id="KW-1185">Reference proteome</keyword>
<evidence type="ECO:0000256" key="9">
    <source>
        <dbReference type="PROSITE-ProRule" id="PRU00560"/>
    </source>
</evidence>
<evidence type="ECO:0000259" key="10">
    <source>
        <dbReference type="PROSITE" id="PS51198"/>
    </source>
</evidence>
<dbReference type="InterPro" id="IPR014016">
    <property type="entry name" value="UvrD-like_ATP-bd"/>
</dbReference>
<evidence type="ECO:0000256" key="5">
    <source>
        <dbReference type="ARBA" id="ARBA00023235"/>
    </source>
</evidence>
<sequence>MSQAQRPRVVDQETRDRIITDFRHNIVVEAGAGTGKTTLMVARTVYAVVHQRMSLDRIALITFMEKAADEIRSRLAMRLEDVIREGDPLEAALAQRALEQLPGAAITTIHGFAMRTLQRMGPRAAVPLNFRVMDPYEQDELFDQAFRAWLASDGTAAECTRTILGLGLPFERFHTMAKMLSQEPDIPSYSATKPGLDWVDELLATGEKWMQRAQDLAAEDDQGRLQIYDIVRFMRSLKTLDRAAWYKALASWQVGAPKGNRKKWAEASALAEQKEWVADLKESLAAFRQHLADYLLAEFLSLMTQGFLPFWKDFRWQRGQLTFDDLLWEARHVLRRGRGEERDYDMIMVDEFQDTDAVQAEIIIRTLNPSWQGDWTKAPVPAGSLFVVGDPKQSIYRFRGASVETYQMVRAQLQQQGALLLDIVQNFRSRPEIIEPVNTLFTENWPQQLDPARPYVAPYTPLVPYMPADEAPRFIVQGGPTDGSAYDERLFQARLIAEWLKQWVVSEKLAILDPQNGATRMATLGDVALLIPNRTGMSIYQDVLTQVGLAVAPEGGIRFFERDEVRGFQQFLSALRKPQAVLPIVAWLSSPWVGISHRELAQHRRLGGTFAYLEANAQGHPAVLRALAQLRNWHQQWWAWRAEDFFWALYDWSGLPAALSARQDAGALANLEKLADLSRDLGDLWGIDKLCQWLERKVQLRDKEEEGPLPTENDAVHIFTVHRAKGLEWPIVIVANWHSRPRATHPGLRLSQGRIALASKDLLSRDWEALEQEERVRQDAERERLYYVALTRARDYLVVIDTYAPDKSNAWNLYPRWGASKH</sequence>
<evidence type="ECO:0000256" key="8">
    <source>
        <dbReference type="ARBA" id="ARBA00048988"/>
    </source>
</evidence>
<dbReference type="EC" id="5.6.2.4" evidence="7"/>
<proteinExistence type="predicted"/>
<evidence type="ECO:0000256" key="4">
    <source>
        <dbReference type="ARBA" id="ARBA00022840"/>
    </source>
</evidence>
<evidence type="ECO:0000256" key="7">
    <source>
        <dbReference type="ARBA" id="ARBA00034808"/>
    </source>
</evidence>
<keyword evidence="1 9" id="KW-0547">Nucleotide-binding</keyword>
<reference evidence="12 13" key="1">
    <citation type="journal article" date="2019" name="Sci. Rep.">
        <title>Sulfobacillus thermotolerans: new insights into resistance and metabolic capacities of acidophilic chemolithotrophs.</title>
        <authorList>
            <person name="Panyushkina A.E."/>
            <person name="Babenko V.V."/>
            <person name="Nikitina A.S."/>
            <person name="Selezneva O.V."/>
            <person name="Tsaplina I.A."/>
            <person name="Letarova M.A."/>
            <person name="Kostryukova E.S."/>
            <person name="Letarov A.V."/>
        </authorList>
    </citation>
    <scope>NUCLEOTIDE SEQUENCE [LARGE SCALE GENOMIC DNA]</scope>
    <source>
        <strain evidence="12 13">Kr1</strain>
    </source>
</reference>
<dbReference type="Gene3D" id="3.40.50.300">
    <property type="entry name" value="P-loop containing nucleotide triphosphate hydrolases"/>
    <property type="match status" value="4"/>
</dbReference>
<dbReference type="Proteomes" id="UP000325292">
    <property type="component" value="Chromosome"/>
</dbReference>
<accession>A0ABN5GZ45</accession>
<dbReference type="EMBL" id="CP019454">
    <property type="protein sequence ID" value="AUW92844.1"/>
    <property type="molecule type" value="Genomic_DNA"/>
</dbReference>
<evidence type="ECO:0000256" key="1">
    <source>
        <dbReference type="ARBA" id="ARBA00022741"/>
    </source>
</evidence>
<comment type="catalytic activity">
    <reaction evidence="6">
        <text>Couples ATP hydrolysis with the unwinding of duplex DNA by translocating in the 3'-5' direction.</text>
        <dbReference type="EC" id="5.6.2.4"/>
    </reaction>
</comment>
<dbReference type="PROSITE" id="PS51198">
    <property type="entry name" value="UVRD_HELICASE_ATP_BIND"/>
    <property type="match status" value="1"/>
</dbReference>
<dbReference type="InterPro" id="IPR014017">
    <property type="entry name" value="DNA_helicase_UvrD-like_C"/>
</dbReference>
<dbReference type="PROSITE" id="PS51217">
    <property type="entry name" value="UVRD_HELICASE_CTER"/>
    <property type="match status" value="1"/>
</dbReference>
<evidence type="ECO:0000256" key="3">
    <source>
        <dbReference type="ARBA" id="ARBA00022806"/>
    </source>
</evidence>
<feature type="binding site" evidence="9">
    <location>
        <begin position="30"/>
        <end position="37"/>
    </location>
    <ligand>
        <name>ATP</name>
        <dbReference type="ChEBI" id="CHEBI:30616"/>
    </ligand>
</feature>
<comment type="catalytic activity">
    <reaction evidence="8">
        <text>ATP + H2O = ADP + phosphate + H(+)</text>
        <dbReference type="Rhea" id="RHEA:13065"/>
        <dbReference type="ChEBI" id="CHEBI:15377"/>
        <dbReference type="ChEBI" id="CHEBI:15378"/>
        <dbReference type="ChEBI" id="CHEBI:30616"/>
        <dbReference type="ChEBI" id="CHEBI:43474"/>
        <dbReference type="ChEBI" id="CHEBI:456216"/>
        <dbReference type="EC" id="5.6.2.4"/>
    </reaction>
</comment>
<evidence type="ECO:0000259" key="11">
    <source>
        <dbReference type="PROSITE" id="PS51217"/>
    </source>
</evidence>
<dbReference type="PANTHER" id="PTHR11070">
    <property type="entry name" value="UVRD / RECB / PCRA DNA HELICASE FAMILY MEMBER"/>
    <property type="match status" value="1"/>
</dbReference>
<dbReference type="InterPro" id="IPR027417">
    <property type="entry name" value="P-loop_NTPase"/>
</dbReference>
<keyword evidence="5" id="KW-0413">Isomerase</keyword>
<gene>
    <name evidence="12" type="ORF">BXT84_01815</name>
</gene>
<dbReference type="PANTHER" id="PTHR11070:SF23">
    <property type="entry name" value="RECBCD ENZYME SUBUNIT RECB"/>
    <property type="match status" value="1"/>
</dbReference>
<organism evidence="12 13">
    <name type="scientific">Sulfobacillus thermotolerans</name>
    <dbReference type="NCBI Taxonomy" id="338644"/>
    <lineage>
        <taxon>Bacteria</taxon>
        <taxon>Bacillati</taxon>
        <taxon>Bacillota</taxon>
        <taxon>Clostridia</taxon>
        <taxon>Eubacteriales</taxon>
        <taxon>Clostridiales Family XVII. Incertae Sedis</taxon>
        <taxon>Sulfobacillus</taxon>
    </lineage>
</organism>
<name>A0ABN5GZ45_9FIRM</name>